<dbReference type="InterPro" id="IPR052336">
    <property type="entry name" value="MlaD_Phospholipid_Transporter"/>
</dbReference>
<evidence type="ECO:0000313" key="4">
    <source>
        <dbReference type="Proteomes" id="UP000192847"/>
    </source>
</evidence>
<dbReference type="PANTHER" id="PTHR33371:SF4">
    <property type="entry name" value="INTERMEMBRANE PHOSPHOLIPID TRANSPORT SYSTEM BINDING PROTEIN MLAD"/>
    <property type="match status" value="1"/>
</dbReference>
<proteinExistence type="predicted"/>
<feature type="non-terminal residue" evidence="3">
    <location>
        <position position="61"/>
    </location>
</feature>
<keyword evidence="1" id="KW-0732">Signal</keyword>
<protein>
    <recommendedName>
        <fullName evidence="2">Mce/MlaD domain-containing protein</fullName>
    </recommendedName>
</protein>
<dbReference type="InterPro" id="IPR003399">
    <property type="entry name" value="Mce/MlaD"/>
</dbReference>
<reference evidence="3 4" key="1">
    <citation type="submission" date="2017-02" db="EMBL/GenBank/DDBJ databases">
        <title>The new phylogeny of genus Mycobacterium.</title>
        <authorList>
            <person name="Tortoli E."/>
            <person name="Trovato A."/>
            <person name="Cirillo D.M."/>
        </authorList>
    </citation>
    <scope>NUCLEOTIDE SEQUENCE [LARGE SCALE GENOMIC DNA]</scope>
    <source>
        <strain evidence="3 4">CCUG 56329</strain>
    </source>
</reference>
<feature type="signal peptide" evidence="1">
    <location>
        <begin position="1"/>
        <end position="16"/>
    </location>
</feature>
<evidence type="ECO:0000313" key="3">
    <source>
        <dbReference type="EMBL" id="ORB76365.1"/>
    </source>
</evidence>
<feature type="chain" id="PRO_5045303779" description="Mce/MlaD domain-containing protein" evidence="1">
    <location>
        <begin position="17"/>
        <end position="61"/>
    </location>
</feature>
<keyword evidence="4" id="KW-1185">Reference proteome</keyword>
<name>A0ABX3TC40_9MYCO</name>
<dbReference type="Pfam" id="PF02470">
    <property type="entry name" value="MlaD"/>
    <property type="match status" value="1"/>
</dbReference>
<evidence type="ECO:0000256" key="1">
    <source>
        <dbReference type="SAM" id="SignalP"/>
    </source>
</evidence>
<organism evidence="3 4">
    <name type="scientific">Mycobacterium timonense</name>
    <dbReference type="NCBI Taxonomy" id="701043"/>
    <lineage>
        <taxon>Bacteria</taxon>
        <taxon>Bacillati</taxon>
        <taxon>Actinomycetota</taxon>
        <taxon>Actinomycetes</taxon>
        <taxon>Mycobacteriales</taxon>
        <taxon>Mycobacteriaceae</taxon>
        <taxon>Mycobacterium</taxon>
        <taxon>Mycobacterium avium complex (MAC)</taxon>
    </lineage>
</organism>
<dbReference type="EMBL" id="MVIL01000935">
    <property type="protein sequence ID" value="ORB76365.1"/>
    <property type="molecule type" value="Genomic_DNA"/>
</dbReference>
<comment type="caution">
    <text evidence="3">The sequence shown here is derived from an EMBL/GenBank/DDBJ whole genome shotgun (WGS) entry which is preliminary data.</text>
</comment>
<evidence type="ECO:0000259" key="2">
    <source>
        <dbReference type="Pfam" id="PF02470"/>
    </source>
</evidence>
<gene>
    <name evidence="3" type="ORF">BST46_30540</name>
</gene>
<sequence length="61" mass="6386">MAATLALVLVAGVLVAMRTSEQTARTVMIAYFDNSTGVSPGDDVRIRGVPVGKVDTIEPQP</sequence>
<dbReference type="Proteomes" id="UP000192847">
    <property type="component" value="Unassembled WGS sequence"/>
</dbReference>
<accession>A0ABX3TC40</accession>
<feature type="domain" description="Mce/MlaD" evidence="2">
    <location>
        <begin position="28"/>
        <end position="58"/>
    </location>
</feature>
<dbReference type="PANTHER" id="PTHR33371">
    <property type="entry name" value="INTERMEMBRANE PHOSPHOLIPID TRANSPORT SYSTEM BINDING PROTEIN MLAD-RELATED"/>
    <property type="match status" value="1"/>
</dbReference>